<name>A0A0N1H2N6_9EURO</name>
<feature type="transmembrane region" description="Helical" evidence="1">
    <location>
        <begin position="75"/>
        <end position="93"/>
    </location>
</feature>
<dbReference type="InterPro" id="IPR002656">
    <property type="entry name" value="Acyl_transf_3_dom"/>
</dbReference>
<protein>
    <recommendedName>
        <fullName evidence="2">Acyltransferase 3 domain-containing protein</fullName>
    </recommendedName>
</protein>
<feature type="transmembrane region" description="Helical" evidence="1">
    <location>
        <begin position="391"/>
        <end position="415"/>
    </location>
</feature>
<dbReference type="AlphaFoldDB" id="A0A0N1H2N6"/>
<proteinExistence type="predicted"/>
<evidence type="ECO:0000256" key="1">
    <source>
        <dbReference type="SAM" id="Phobius"/>
    </source>
</evidence>
<dbReference type="OrthoDB" id="5819582at2759"/>
<dbReference type="Pfam" id="PF01757">
    <property type="entry name" value="Acyl_transf_3"/>
    <property type="match status" value="1"/>
</dbReference>
<reference evidence="3 4" key="1">
    <citation type="submission" date="2015-06" db="EMBL/GenBank/DDBJ databases">
        <title>Draft genome of the ant-associated black yeast Phialophora attae CBS 131958.</title>
        <authorList>
            <person name="Moreno L.F."/>
            <person name="Stielow B.J."/>
            <person name="de Hoog S."/>
            <person name="Vicente V.A."/>
            <person name="Weiss V.A."/>
            <person name="de Vries M."/>
            <person name="Cruz L.M."/>
            <person name="Souza E.M."/>
        </authorList>
    </citation>
    <scope>NUCLEOTIDE SEQUENCE [LARGE SCALE GENOMIC DNA]</scope>
    <source>
        <strain evidence="3 4">CBS 131958</strain>
    </source>
</reference>
<evidence type="ECO:0000313" key="3">
    <source>
        <dbReference type="EMBL" id="KPI38797.1"/>
    </source>
</evidence>
<feature type="transmembrane region" description="Helical" evidence="1">
    <location>
        <begin position="439"/>
        <end position="458"/>
    </location>
</feature>
<feature type="transmembrane region" description="Helical" evidence="1">
    <location>
        <begin position="361"/>
        <end position="379"/>
    </location>
</feature>
<feature type="transmembrane region" description="Helical" evidence="1">
    <location>
        <begin position="317"/>
        <end position="336"/>
    </location>
</feature>
<feature type="transmembrane region" description="Helical" evidence="1">
    <location>
        <begin position="250"/>
        <end position="272"/>
    </location>
</feature>
<feature type="transmembrane region" description="Helical" evidence="1">
    <location>
        <begin position="171"/>
        <end position="192"/>
    </location>
</feature>
<feature type="transmembrane region" description="Helical" evidence="1">
    <location>
        <begin position="113"/>
        <end position="140"/>
    </location>
</feature>
<keyword evidence="1" id="KW-0472">Membrane</keyword>
<accession>A0A0N1H2N6</accession>
<keyword evidence="1" id="KW-0812">Transmembrane</keyword>
<evidence type="ECO:0000313" key="4">
    <source>
        <dbReference type="Proteomes" id="UP000038010"/>
    </source>
</evidence>
<feature type="domain" description="Acyltransferase 3" evidence="2">
    <location>
        <begin position="75"/>
        <end position="452"/>
    </location>
</feature>
<sequence>MSLVLAVAEKGQVDTSLSEKKHSEYLELENNCRSVLLTKLFQAHQARYDDSSSMDILKPSIFTSRKPRKLDRTSYLNGLRGLACLFVVFHHGTEQFYPWIRAGFLSTPTATNLLSLPIVRIWLSGHAMVDIFFVISGYVLSAKPLRLAREGQHVEAYKTIASSTLRRGVRLYLPCLVHTLVVVCFMRVGWLGDRGLQKWNPAPSLIEELQKWLRASLVFFNPFSLGHDYESHLWTMPHEFQGSMVVYLSCLALARSTNIFRSLTLFILAAYWMYMTHWYYFLFTAGMVCADLHMILEPSINLDIDPEQPAKRSLLKRIFHGVAVFACLWLLSFPRFNEGADQSLGYASLVPWIPPSWRGEVYQSMWWLVITAPVFIAVLDSAGHESVYQKFLCSGFIQYLGDISFALYLCHGMWINSLGLEMVHSICGRWGFQMVEGDVGFVGVLILTSLVVMPLTFWHSEVFTRTVDKATLRLSARLTKL</sequence>
<comment type="caution">
    <text evidence="3">The sequence shown here is derived from an EMBL/GenBank/DDBJ whole genome shotgun (WGS) entry which is preliminary data.</text>
</comment>
<dbReference type="VEuPathDB" id="FungiDB:AB675_5788"/>
<dbReference type="EMBL" id="LFJN01000017">
    <property type="protein sequence ID" value="KPI38797.1"/>
    <property type="molecule type" value="Genomic_DNA"/>
</dbReference>
<dbReference type="Proteomes" id="UP000038010">
    <property type="component" value="Unassembled WGS sequence"/>
</dbReference>
<dbReference type="PANTHER" id="PTHR23028">
    <property type="entry name" value="ACETYLTRANSFERASE"/>
    <property type="match status" value="1"/>
</dbReference>
<dbReference type="PANTHER" id="PTHR23028:SF134">
    <property type="entry name" value="PUTATIVE (AFU_ORTHOLOGUE AFUA_4G08520)-RELATED"/>
    <property type="match status" value="1"/>
</dbReference>
<gene>
    <name evidence="3" type="ORF">AB675_5788</name>
</gene>
<keyword evidence="4" id="KW-1185">Reference proteome</keyword>
<dbReference type="GeneID" id="28737906"/>
<keyword evidence="1" id="KW-1133">Transmembrane helix</keyword>
<evidence type="ECO:0000259" key="2">
    <source>
        <dbReference type="Pfam" id="PF01757"/>
    </source>
</evidence>
<dbReference type="RefSeq" id="XP_017998760.1">
    <property type="nucleotide sequence ID" value="XM_018146026.1"/>
</dbReference>
<dbReference type="STRING" id="1664694.A0A0N1H2N6"/>
<dbReference type="InterPro" id="IPR050879">
    <property type="entry name" value="Acyltransferase_3"/>
</dbReference>
<dbReference type="GO" id="GO:0016747">
    <property type="term" value="F:acyltransferase activity, transferring groups other than amino-acyl groups"/>
    <property type="evidence" value="ECO:0007669"/>
    <property type="project" value="InterPro"/>
</dbReference>
<organism evidence="3 4">
    <name type="scientific">Cyphellophora attinorum</name>
    <dbReference type="NCBI Taxonomy" id="1664694"/>
    <lineage>
        <taxon>Eukaryota</taxon>
        <taxon>Fungi</taxon>
        <taxon>Dikarya</taxon>
        <taxon>Ascomycota</taxon>
        <taxon>Pezizomycotina</taxon>
        <taxon>Eurotiomycetes</taxon>
        <taxon>Chaetothyriomycetidae</taxon>
        <taxon>Chaetothyriales</taxon>
        <taxon>Cyphellophoraceae</taxon>
        <taxon>Cyphellophora</taxon>
    </lineage>
</organism>